<dbReference type="SUPFAM" id="SSF55729">
    <property type="entry name" value="Acyl-CoA N-acyltransferases (Nat)"/>
    <property type="match status" value="1"/>
</dbReference>
<evidence type="ECO:0000256" key="1">
    <source>
        <dbReference type="ARBA" id="ARBA00005395"/>
    </source>
</evidence>
<dbReference type="Proteomes" id="UP000289166">
    <property type="component" value="Unassembled WGS sequence"/>
</dbReference>
<evidence type="ECO:0000313" key="8">
    <source>
        <dbReference type="Proteomes" id="UP000289166"/>
    </source>
</evidence>
<comment type="caution">
    <text evidence="7">The sequence shown here is derived from an EMBL/GenBank/DDBJ whole genome shotgun (WGS) entry which is preliminary data.</text>
</comment>
<comment type="catalytic activity">
    <reaction evidence="5">
        <text>N-terminal L-alanyl-[ribosomal protein bS18] + acetyl-CoA = N-terminal N(alpha)-acetyl-L-alanyl-[ribosomal protein bS18] + CoA + H(+)</text>
        <dbReference type="Rhea" id="RHEA:43756"/>
        <dbReference type="Rhea" id="RHEA-COMP:10676"/>
        <dbReference type="Rhea" id="RHEA-COMP:10677"/>
        <dbReference type="ChEBI" id="CHEBI:15378"/>
        <dbReference type="ChEBI" id="CHEBI:57287"/>
        <dbReference type="ChEBI" id="CHEBI:57288"/>
        <dbReference type="ChEBI" id="CHEBI:64718"/>
        <dbReference type="ChEBI" id="CHEBI:83683"/>
        <dbReference type="EC" id="2.3.1.266"/>
    </reaction>
</comment>
<evidence type="ECO:0000259" key="6">
    <source>
        <dbReference type="PROSITE" id="PS51186"/>
    </source>
</evidence>
<dbReference type="Pfam" id="PF00583">
    <property type="entry name" value="Acetyltransf_1"/>
    <property type="match status" value="1"/>
</dbReference>
<dbReference type="RefSeq" id="WP_069194827.1">
    <property type="nucleotide sequence ID" value="NZ_RLII01000016.1"/>
</dbReference>
<evidence type="ECO:0000256" key="4">
    <source>
        <dbReference type="ARBA" id="ARBA00023315"/>
    </source>
</evidence>
<evidence type="ECO:0000256" key="2">
    <source>
        <dbReference type="ARBA" id="ARBA00022490"/>
    </source>
</evidence>
<keyword evidence="2 5" id="KW-0963">Cytoplasm</keyword>
<comment type="similarity">
    <text evidence="1 5">Belongs to the acetyltransferase family. RimI subfamily.</text>
</comment>
<protein>
    <recommendedName>
        <fullName evidence="5">[Ribosomal protein bS18]-alanine N-acetyltransferase</fullName>
        <ecNumber evidence="5">2.3.1.266</ecNumber>
    </recommendedName>
</protein>
<dbReference type="PANTHER" id="PTHR43420:SF44">
    <property type="entry name" value="ACETYLTRANSFERASE YPEA"/>
    <property type="match status" value="1"/>
</dbReference>
<keyword evidence="8" id="KW-1185">Reference proteome</keyword>
<comment type="function">
    <text evidence="5">Acetylates the N-terminal alanine of ribosomal protein bS18.</text>
</comment>
<feature type="domain" description="N-acetyltransferase" evidence="6">
    <location>
        <begin position="6"/>
        <end position="151"/>
    </location>
</feature>
<evidence type="ECO:0000256" key="5">
    <source>
        <dbReference type="RuleBase" id="RU363094"/>
    </source>
</evidence>
<reference evidence="8" key="1">
    <citation type="submission" date="2018-11" db="EMBL/GenBank/DDBJ databases">
        <title>Genome sequencing of a novel mesophilic and cellulolytic organism within the genus Hungateiclostridium.</title>
        <authorList>
            <person name="Rettenmaier R."/>
            <person name="Liebl W."/>
            <person name="Zverlov V."/>
        </authorList>
    </citation>
    <scope>NUCLEOTIDE SEQUENCE [LARGE SCALE GENOMIC DNA]</scope>
    <source>
        <strain evidence="8">N2K1</strain>
    </source>
</reference>
<dbReference type="AlphaFoldDB" id="A0A4V1K1Z9"/>
<keyword evidence="4" id="KW-0012">Acyltransferase</keyword>
<dbReference type="PANTHER" id="PTHR43420">
    <property type="entry name" value="ACETYLTRANSFERASE"/>
    <property type="match status" value="1"/>
</dbReference>
<dbReference type="InterPro" id="IPR050680">
    <property type="entry name" value="YpeA/RimI_acetyltransf"/>
</dbReference>
<evidence type="ECO:0000313" key="7">
    <source>
        <dbReference type="EMBL" id="RXE58549.1"/>
    </source>
</evidence>
<evidence type="ECO:0000256" key="3">
    <source>
        <dbReference type="ARBA" id="ARBA00022679"/>
    </source>
</evidence>
<dbReference type="EMBL" id="RLII01000016">
    <property type="protein sequence ID" value="RXE58549.1"/>
    <property type="molecule type" value="Genomic_DNA"/>
</dbReference>
<keyword evidence="3 7" id="KW-0808">Transferase</keyword>
<sequence length="151" mass="17017">MGLDDVEVSYMTPEDIEDVFIVEKLSFTIPWSKNALIEEVLNNKLAIYVTAKINGKAIGYGGMWEICDEGHITNIAVHPEFRQHGVGSRLVKKLVSIAKERGIKKMTLEVRKSNAAAQALYIKYGFKEQGCRKGYYSDNGEDAIIMWKDNV</sequence>
<dbReference type="Gene3D" id="3.40.630.30">
    <property type="match status" value="1"/>
</dbReference>
<dbReference type="InterPro" id="IPR016181">
    <property type="entry name" value="Acyl_CoA_acyltransferase"/>
</dbReference>
<comment type="subcellular location">
    <subcellularLocation>
        <location evidence="5">Cytoplasm</location>
    </subcellularLocation>
</comment>
<dbReference type="NCBIfam" id="TIGR01575">
    <property type="entry name" value="rimI"/>
    <property type="match status" value="1"/>
</dbReference>
<dbReference type="OrthoDB" id="9794566at2"/>
<dbReference type="GO" id="GO:0008999">
    <property type="term" value="F:protein-N-terminal-alanine acetyltransferase activity"/>
    <property type="evidence" value="ECO:0007669"/>
    <property type="project" value="UniProtKB-EC"/>
</dbReference>
<gene>
    <name evidence="7" type="primary">rimI</name>
    <name evidence="7" type="ORF">EFD62_11700</name>
</gene>
<organism evidence="7 8">
    <name type="scientific">Acetivibrio mesophilus</name>
    <dbReference type="NCBI Taxonomy" id="2487273"/>
    <lineage>
        <taxon>Bacteria</taxon>
        <taxon>Bacillati</taxon>
        <taxon>Bacillota</taxon>
        <taxon>Clostridia</taxon>
        <taxon>Eubacteriales</taxon>
        <taxon>Oscillospiraceae</taxon>
        <taxon>Acetivibrio</taxon>
    </lineage>
</organism>
<dbReference type="InterPro" id="IPR006464">
    <property type="entry name" value="AcTrfase_RimI/Ard1"/>
</dbReference>
<accession>A0A4V1K1Z9</accession>
<dbReference type="InterPro" id="IPR000182">
    <property type="entry name" value="GNAT_dom"/>
</dbReference>
<dbReference type="PROSITE" id="PS51186">
    <property type="entry name" value="GNAT"/>
    <property type="match status" value="1"/>
</dbReference>
<name>A0A4V1K1Z9_9FIRM</name>
<dbReference type="CDD" id="cd04301">
    <property type="entry name" value="NAT_SF"/>
    <property type="match status" value="1"/>
</dbReference>
<dbReference type="EC" id="2.3.1.266" evidence="5"/>
<proteinExistence type="inferred from homology"/>
<dbReference type="GO" id="GO:0005737">
    <property type="term" value="C:cytoplasm"/>
    <property type="evidence" value="ECO:0007669"/>
    <property type="project" value="UniProtKB-SubCell"/>
</dbReference>